<evidence type="ECO:0000256" key="4">
    <source>
        <dbReference type="ARBA" id="ARBA00049194"/>
    </source>
</evidence>
<dbReference type="FunFam" id="3.40.605.10:FF:000007">
    <property type="entry name" value="NAD/NADP-dependent betaine aldehyde dehydrogenase"/>
    <property type="match status" value="1"/>
</dbReference>
<dbReference type="FunFam" id="3.40.309.10:FF:000012">
    <property type="entry name" value="Betaine aldehyde dehydrogenase"/>
    <property type="match status" value="1"/>
</dbReference>
<dbReference type="VEuPathDB" id="FungiDB:FOC4_g10012326"/>
<evidence type="ECO:0000313" key="6">
    <source>
        <dbReference type="EMBL" id="SCO91340.1"/>
    </source>
</evidence>
<dbReference type="InterPro" id="IPR016162">
    <property type="entry name" value="Ald_DH_N"/>
</dbReference>
<evidence type="ECO:0000256" key="2">
    <source>
        <dbReference type="ARBA" id="ARBA00023002"/>
    </source>
</evidence>
<dbReference type="SUPFAM" id="SSF53720">
    <property type="entry name" value="ALDH-like"/>
    <property type="match status" value="1"/>
</dbReference>
<name>A0A2H3U2Y2_FUSOX</name>
<comment type="catalytic activity">
    <reaction evidence="4">
        <text>an aldehyde + NAD(+) + H2O = a carboxylate + NADH + 2 H(+)</text>
        <dbReference type="Rhea" id="RHEA:16185"/>
        <dbReference type="ChEBI" id="CHEBI:15377"/>
        <dbReference type="ChEBI" id="CHEBI:15378"/>
        <dbReference type="ChEBI" id="CHEBI:17478"/>
        <dbReference type="ChEBI" id="CHEBI:29067"/>
        <dbReference type="ChEBI" id="CHEBI:57540"/>
        <dbReference type="ChEBI" id="CHEBI:57945"/>
        <dbReference type="EC" id="1.2.1.3"/>
    </reaction>
</comment>
<evidence type="ECO:0000256" key="1">
    <source>
        <dbReference type="ARBA" id="ARBA00009986"/>
    </source>
</evidence>
<dbReference type="AlphaFoldDB" id="A0A2H3U2Y2"/>
<dbReference type="VEuPathDB" id="FungiDB:HZS61_011818"/>
<evidence type="ECO:0000256" key="3">
    <source>
        <dbReference type="ARBA" id="ARBA00024226"/>
    </source>
</evidence>
<dbReference type="GO" id="GO:0020037">
    <property type="term" value="F:heme binding"/>
    <property type="evidence" value="ECO:0007669"/>
    <property type="project" value="InterPro"/>
</dbReference>
<dbReference type="EC" id="1.2.1.3" evidence="3"/>
<dbReference type="GO" id="GO:0016705">
    <property type="term" value="F:oxidoreductase activity, acting on paired donors, with incorporation or reduction of molecular oxygen"/>
    <property type="evidence" value="ECO:0007669"/>
    <property type="project" value="InterPro"/>
</dbReference>
<dbReference type="VEuPathDB" id="FungiDB:FOC1_g10004021"/>
<dbReference type="Gene3D" id="3.40.309.10">
    <property type="entry name" value="Aldehyde Dehydrogenase, Chain A, domain 2"/>
    <property type="match status" value="1"/>
</dbReference>
<sequence>MGLLVPTGLFINNEFVPSKEGGTLDVYNPLDQALLATLAAAGPDDVDVAVHAATKALDEGWRKSTRATRQQLFSRLADLIEQDIEDFALIEAVDAGIIFKEGIDINVTNAIATLRYYSKMSDLPASEFLDIPDGFAYTRRQPFGVCAAIVPWNSPLMITSWKIGPAIATGNTLIIKTPELAPLFGQLLAQLVCEAGFPPGVISILSGTGYRAGQAIAEHMLIRKVSFTGSGPTGRIIQRAAADSNLKSVTLELGGKGAALIFPDADLDRAAFWMSVGSSSNNGQICALASRIYVHEQVYDKFISLFRTYAQKPTKCGDPADPDVCKGPIISQAQREKIWSYIDAAKADGAGVLFGGEREGQEAFIPHTAFVDVREDMQIVKEEVFGPVVTIANFSSEAEAIMKANSSEYGLTSWVFTTDMARAERVGSALETGTVVVNRWNILSPNVPFGGVKQSGLTNLSQTGPVVRIAPNRYDFDTPEAVKIIYRIGNAFSKSHFYDPFGSPSFRNLFNEVDNQRHAAMRRQMASLYTVSALLAYENAVDSQTLILRDKLQNFSVEGKVIDLPQFLQYYAFDVIGAISIGESMGMMESNTDVHGTCRDIDAVWHHAAVVGLIPSLHPWIVRISTLLGLPAVTASLDKLIERQMRKYMEGQQLEGSEGTVDATFMGALLKLQGKGKGTYEEIRLCLSINIMAGSDTTAISLSSILFYLYTHQDTLRQLRTELDEAAQKGTISDPIKFQEAQKLPYLQAVIKEGLRLHPGVGTQLTRVVPKGGIVIENQFFPEGAEVGVNGWALYHNQGVFGKDASEFRPDRWLTTENEDLGAAGSFATWLTV</sequence>
<evidence type="ECO:0000259" key="5">
    <source>
        <dbReference type="Pfam" id="PF00171"/>
    </source>
</evidence>
<dbReference type="EMBL" id="FMJY01000010">
    <property type="protein sequence ID" value="SCO91340.1"/>
    <property type="molecule type" value="Genomic_DNA"/>
</dbReference>
<dbReference type="Gene3D" id="3.40.605.10">
    <property type="entry name" value="Aldehyde Dehydrogenase, Chain A, domain 1"/>
    <property type="match status" value="1"/>
</dbReference>
<dbReference type="PANTHER" id="PTHR11699">
    <property type="entry name" value="ALDEHYDE DEHYDROGENASE-RELATED"/>
    <property type="match status" value="1"/>
</dbReference>
<keyword evidence="2" id="KW-0560">Oxidoreductase</keyword>
<protein>
    <recommendedName>
        <fullName evidence="3">aldehyde dehydrogenase (NAD(+))</fullName>
        <ecNumber evidence="3">1.2.1.3</ecNumber>
    </recommendedName>
</protein>
<comment type="similarity">
    <text evidence="1">Belongs to the aldehyde dehydrogenase family.</text>
</comment>
<dbReference type="SUPFAM" id="SSF48264">
    <property type="entry name" value="Cytochrome P450"/>
    <property type="match status" value="1"/>
</dbReference>
<dbReference type="CDD" id="cd11060">
    <property type="entry name" value="CYP57A1-like"/>
    <property type="match status" value="1"/>
</dbReference>
<dbReference type="VEuPathDB" id="FungiDB:FOZG_04303"/>
<dbReference type="Pfam" id="PF00171">
    <property type="entry name" value="Aldedh"/>
    <property type="match status" value="1"/>
</dbReference>
<feature type="domain" description="Aldehyde dehydrogenase" evidence="5">
    <location>
        <begin position="16"/>
        <end position="458"/>
    </location>
</feature>
<evidence type="ECO:0000313" key="7">
    <source>
        <dbReference type="Proteomes" id="UP000219369"/>
    </source>
</evidence>
<gene>
    <name evidence="6" type="ORF">FRV6_15468</name>
</gene>
<dbReference type="OrthoDB" id="3934656at2759"/>
<dbReference type="VEuPathDB" id="FungiDB:FOIG_16065"/>
<dbReference type="InterPro" id="IPR015590">
    <property type="entry name" value="Aldehyde_DH_dom"/>
</dbReference>
<dbReference type="VEuPathDB" id="FungiDB:FOXG_07463"/>
<dbReference type="Pfam" id="PF00067">
    <property type="entry name" value="p450"/>
    <property type="match status" value="1"/>
</dbReference>
<dbReference type="Proteomes" id="UP000219369">
    <property type="component" value="Unassembled WGS sequence"/>
</dbReference>
<dbReference type="GO" id="GO:0005506">
    <property type="term" value="F:iron ion binding"/>
    <property type="evidence" value="ECO:0007669"/>
    <property type="project" value="InterPro"/>
</dbReference>
<organism evidence="6 7">
    <name type="scientific">Fusarium oxysporum</name>
    <name type="common">Fusarium vascular wilt</name>
    <dbReference type="NCBI Taxonomy" id="5507"/>
    <lineage>
        <taxon>Eukaryota</taxon>
        <taxon>Fungi</taxon>
        <taxon>Dikarya</taxon>
        <taxon>Ascomycota</taxon>
        <taxon>Pezizomycotina</taxon>
        <taxon>Sordariomycetes</taxon>
        <taxon>Hypocreomycetidae</taxon>
        <taxon>Hypocreales</taxon>
        <taxon>Nectriaceae</taxon>
        <taxon>Fusarium</taxon>
        <taxon>Fusarium oxysporum species complex</taxon>
    </lineage>
</organism>
<dbReference type="VEuPathDB" id="FungiDB:FOMG_04399"/>
<dbReference type="InterPro" id="IPR016163">
    <property type="entry name" value="Ald_DH_C"/>
</dbReference>
<reference evidence="7" key="1">
    <citation type="submission" date="2016-09" db="EMBL/GenBank/DDBJ databases">
        <authorList>
            <person name="Guldener U."/>
        </authorList>
    </citation>
    <scope>NUCLEOTIDE SEQUENCE [LARGE SCALE GENOMIC DNA]</scope>
    <source>
        <strain evidence="7">V64-1</strain>
    </source>
</reference>
<dbReference type="Gene3D" id="1.10.630.10">
    <property type="entry name" value="Cytochrome P450"/>
    <property type="match status" value="1"/>
</dbReference>
<dbReference type="InterPro" id="IPR016161">
    <property type="entry name" value="Ald_DH/histidinol_DH"/>
</dbReference>
<dbReference type="InterPro" id="IPR036396">
    <property type="entry name" value="Cyt_P450_sf"/>
</dbReference>
<dbReference type="VEuPathDB" id="FungiDB:HZS61_002649"/>
<proteinExistence type="inferred from homology"/>
<dbReference type="InterPro" id="IPR001128">
    <property type="entry name" value="Cyt_P450"/>
</dbReference>
<dbReference type="GO" id="GO:0004497">
    <property type="term" value="F:monooxygenase activity"/>
    <property type="evidence" value="ECO:0007669"/>
    <property type="project" value="InterPro"/>
</dbReference>
<dbReference type="GO" id="GO:0004029">
    <property type="term" value="F:aldehyde dehydrogenase (NAD+) activity"/>
    <property type="evidence" value="ECO:0007669"/>
    <property type="project" value="UniProtKB-EC"/>
</dbReference>
<dbReference type="VEuPathDB" id="FungiDB:FOXG_20296"/>
<accession>A0A2H3U2Y2</accession>